<evidence type="ECO:0000259" key="2">
    <source>
        <dbReference type="Pfam" id="PF07653"/>
    </source>
</evidence>
<keyword evidence="4" id="KW-1185">Reference proteome</keyword>
<proteinExistence type="predicted"/>
<sequence>MALAVSAKEKDMSADLAALEPIGPDEYFVAFGTDGRQFCGTPNGYSAVHLPAKVVEYLASRREKVKKIVWVSYGSDWNSWFFRYETHDGRSINRYGNATPLTLRQFIDYTISCTSPHLVASLRVQLGSDGSFLAWTRGLWICHRIPEPLKAILLQESSQHAKGDDGLLKGVFTEQRHLTHASWHDNGSFYVNISGHIWNFQSDITKLAWNDLWRERGQDLITPTELADLAYATINPHSADGDSFVFIKNRKDGKDPDFVLRFASEDTVSRLASKEYVGPAEESLLPIPTSPQPITTLLQAPMEPLSFTWARSKRTGRPHAKEDWELRLHKGEMVKVLQARGRGWYIVLNVRDVKGWVHETWLDFNVHADPREAYVLFKEETSEMLKSGALREFPMLSRYMDICTEDGCKIIKQDSTGLSICAHDLERLLRGSGVYTVDFLKGERNTWHPDKFARFCHPESRDDLQRKAGALFVLFGVLIDLLQNPQAEV</sequence>
<dbReference type="Pfam" id="PF07653">
    <property type="entry name" value="SH3_2"/>
    <property type="match status" value="1"/>
</dbReference>
<feature type="domain" description="SH3" evidence="2">
    <location>
        <begin position="321"/>
        <end position="362"/>
    </location>
</feature>
<dbReference type="Proteomes" id="UP000799757">
    <property type="component" value="Unassembled WGS sequence"/>
</dbReference>
<evidence type="ECO:0000313" key="3">
    <source>
        <dbReference type="EMBL" id="KAF2787377.1"/>
    </source>
</evidence>
<dbReference type="InterPro" id="IPR001452">
    <property type="entry name" value="SH3_domain"/>
</dbReference>
<dbReference type="OrthoDB" id="3797359at2759"/>
<accession>A0A6A6WUG6</accession>
<gene>
    <name evidence="3" type="ORF">K505DRAFT_288078</name>
</gene>
<reference evidence="3" key="1">
    <citation type="journal article" date="2020" name="Stud. Mycol.">
        <title>101 Dothideomycetes genomes: a test case for predicting lifestyles and emergence of pathogens.</title>
        <authorList>
            <person name="Haridas S."/>
            <person name="Albert R."/>
            <person name="Binder M."/>
            <person name="Bloem J."/>
            <person name="Labutti K."/>
            <person name="Salamov A."/>
            <person name="Andreopoulos B."/>
            <person name="Baker S."/>
            <person name="Barry K."/>
            <person name="Bills G."/>
            <person name="Bluhm B."/>
            <person name="Cannon C."/>
            <person name="Castanera R."/>
            <person name="Culley D."/>
            <person name="Daum C."/>
            <person name="Ezra D."/>
            <person name="Gonzalez J."/>
            <person name="Henrissat B."/>
            <person name="Kuo A."/>
            <person name="Liang C."/>
            <person name="Lipzen A."/>
            <person name="Lutzoni F."/>
            <person name="Magnuson J."/>
            <person name="Mondo S."/>
            <person name="Nolan M."/>
            <person name="Ohm R."/>
            <person name="Pangilinan J."/>
            <person name="Park H.-J."/>
            <person name="Ramirez L."/>
            <person name="Alfaro M."/>
            <person name="Sun H."/>
            <person name="Tritt A."/>
            <person name="Yoshinaga Y."/>
            <person name="Zwiers L.-H."/>
            <person name="Turgeon B."/>
            <person name="Goodwin S."/>
            <person name="Spatafora J."/>
            <person name="Crous P."/>
            <person name="Grigoriev I."/>
        </authorList>
    </citation>
    <scope>NUCLEOTIDE SEQUENCE</scope>
    <source>
        <strain evidence="3">CBS 109.77</strain>
    </source>
</reference>
<dbReference type="EMBL" id="MU002327">
    <property type="protein sequence ID" value="KAF2787377.1"/>
    <property type="molecule type" value="Genomic_DNA"/>
</dbReference>
<dbReference type="InterPro" id="IPR036028">
    <property type="entry name" value="SH3-like_dom_sf"/>
</dbReference>
<protein>
    <recommendedName>
        <fullName evidence="2">SH3 domain-containing protein</fullName>
    </recommendedName>
</protein>
<keyword evidence="1" id="KW-0728">SH3 domain</keyword>
<organism evidence="3 4">
    <name type="scientific">Melanomma pulvis-pyrius CBS 109.77</name>
    <dbReference type="NCBI Taxonomy" id="1314802"/>
    <lineage>
        <taxon>Eukaryota</taxon>
        <taxon>Fungi</taxon>
        <taxon>Dikarya</taxon>
        <taxon>Ascomycota</taxon>
        <taxon>Pezizomycotina</taxon>
        <taxon>Dothideomycetes</taxon>
        <taxon>Pleosporomycetidae</taxon>
        <taxon>Pleosporales</taxon>
        <taxon>Melanommataceae</taxon>
        <taxon>Melanomma</taxon>
    </lineage>
</organism>
<dbReference type="AlphaFoldDB" id="A0A6A6WUG6"/>
<name>A0A6A6WUG6_9PLEO</name>
<evidence type="ECO:0000256" key="1">
    <source>
        <dbReference type="ARBA" id="ARBA00022443"/>
    </source>
</evidence>
<dbReference type="SUPFAM" id="SSF50044">
    <property type="entry name" value="SH3-domain"/>
    <property type="match status" value="1"/>
</dbReference>
<evidence type="ECO:0000313" key="4">
    <source>
        <dbReference type="Proteomes" id="UP000799757"/>
    </source>
</evidence>